<dbReference type="EMBL" id="UOYO01000048">
    <property type="protein sequence ID" value="VAY88232.1"/>
    <property type="molecule type" value="Genomic_DNA"/>
</dbReference>
<reference evidence="1" key="1">
    <citation type="submission" date="2018-10" db="EMBL/GenBank/DDBJ databases">
        <authorList>
            <person name="Aoki K."/>
        </authorList>
    </citation>
    <scope>NUCLEOTIDE SEQUENCE</scope>
</reference>
<evidence type="ECO:0000313" key="1">
    <source>
        <dbReference type="EMBL" id="VAY88232.1"/>
    </source>
</evidence>
<proteinExistence type="predicted"/>
<gene>
    <name evidence="1" type="ORF">MNB_ARC-1_1141</name>
</gene>
<accession>A0A3B1E9J3</accession>
<sequence>MKNLIKLIIVLFCIQSFTYGASVYGNAYHLAYQLAVEKKIKKLILKVLYLKEIISTHILTHNGDLNITNANFATTNFDGYGGSHISFTIVDNAVIKFTNVLPPNINQVAVEYFVNHKHKKLESALGVIGDDNRSIEIPLNIEAIKAIAILEMLNNNTKINVNPNEINRTTDIKKIQYKLRTSGEFDVYKYSKTQKSWINYGVIGKIYHRDTNKLSREENKVCLGTFESYFDLYNVVALDGECAVVYENQEYTQYTYVVSRKSWYNTALRGEYGSQSAILNMALSSSELDVNTTLLVGSINGEFKGLKYFKKMSKQNIYSGGKSIEYWIDRSSRYIILNRSRDWNQFANVPVGTIFYVPDRNHQQKILLSERYDVAPGVKFRYIAYGYKDVIDRYLDDIVTAISRNGSIIYDKINNKSFVWSMGSTVESKDGRVYLSRLARSSLSSIATSGPEYYTLVNDCRSFSCGGSVNENYFNGVITKDGLYRFVYNQKTNALAPLRN</sequence>
<dbReference type="AlphaFoldDB" id="A0A3B1E9J3"/>
<organism evidence="1">
    <name type="scientific">hydrothermal vent metagenome</name>
    <dbReference type="NCBI Taxonomy" id="652676"/>
    <lineage>
        <taxon>unclassified sequences</taxon>
        <taxon>metagenomes</taxon>
        <taxon>ecological metagenomes</taxon>
    </lineage>
</organism>
<protein>
    <submittedName>
        <fullName evidence="1">Uncharacterized protein</fullName>
    </submittedName>
</protein>
<name>A0A3B1E9J3_9ZZZZ</name>